<sequence>MGLYLNVMVTVASIAIASVWLAVVKNSPLDPLPATYPSRPKEEGVFAHNALLHGVEKIGVGQVSGPEDLAVDSHGRIYTGCSDGWIKRVETDGQIVNWTYVGGRPLGVVVGLHEEILVCDAYQGLLNVTEGKIQVISTEADGLKYKLTDGLDVAKDGTIYFTDASHKFDLNQFPLDFLECRPNGRLLKYDPSTGKTTVLLKDLFFANGVALSEKQDFFVFCETFKARCRRYWLTGENKGSVESFIDILPGYPDNIRKNKKGIYHVALTTSRSWIAEELILRYSFLKHILAQAQLELVFWNNLPKSSRILAVSEEGTLLAVYEDPNNKEVSSITGGLEVGEYLYVGSLHANYISRLKLQ</sequence>
<reference evidence="2" key="1">
    <citation type="journal article" date="2024" name="Proc. Natl. Acad. Sci. U.S.A.">
        <title>Extraordinary preservation of gene collinearity over three hundred million years revealed in homosporous lycophytes.</title>
        <authorList>
            <person name="Li C."/>
            <person name="Wickell D."/>
            <person name="Kuo L.Y."/>
            <person name="Chen X."/>
            <person name="Nie B."/>
            <person name="Liao X."/>
            <person name="Peng D."/>
            <person name="Ji J."/>
            <person name="Jenkins J."/>
            <person name="Williams M."/>
            <person name="Shu S."/>
            <person name="Plott C."/>
            <person name="Barry K."/>
            <person name="Rajasekar S."/>
            <person name="Grimwood J."/>
            <person name="Han X."/>
            <person name="Sun S."/>
            <person name="Hou Z."/>
            <person name="He W."/>
            <person name="Dai G."/>
            <person name="Sun C."/>
            <person name="Schmutz J."/>
            <person name="Leebens-Mack J.H."/>
            <person name="Li F.W."/>
            <person name="Wang L."/>
        </authorList>
    </citation>
    <scope>NUCLEOTIDE SEQUENCE [LARGE SCALE GENOMIC DNA]</scope>
    <source>
        <strain evidence="2">cv. PW_Plant_1</strain>
    </source>
</reference>
<evidence type="ECO:0000313" key="1">
    <source>
        <dbReference type="EMBL" id="KAJ7548665.1"/>
    </source>
</evidence>
<protein>
    <submittedName>
        <fullName evidence="1">Uncharacterized protein</fullName>
    </submittedName>
</protein>
<evidence type="ECO:0000313" key="2">
    <source>
        <dbReference type="Proteomes" id="UP001162992"/>
    </source>
</evidence>
<proteinExistence type="predicted"/>
<organism evidence="1 2">
    <name type="scientific">Diphasiastrum complanatum</name>
    <name type="common">Issler's clubmoss</name>
    <name type="synonym">Lycopodium complanatum</name>
    <dbReference type="NCBI Taxonomy" id="34168"/>
    <lineage>
        <taxon>Eukaryota</taxon>
        <taxon>Viridiplantae</taxon>
        <taxon>Streptophyta</taxon>
        <taxon>Embryophyta</taxon>
        <taxon>Tracheophyta</taxon>
        <taxon>Lycopodiopsida</taxon>
        <taxon>Lycopodiales</taxon>
        <taxon>Lycopodiaceae</taxon>
        <taxon>Lycopodioideae</taxon>
        <taxon>Diphasiastrum</taxon>
    </lineage>
</organism>
<accession>A0ACC2D373</accession>
<name>A0ACC2D373_DIPCM</name>
<comment type="caution">
    <text evidence="1">The sequence shown here is derived from an EMBL/GenBank/DDBJ whole genome shotgun (WGS) entry which is preliminary data.</text>
</comment>
<dbReference type="EMBL" id="CM055098">
    <property type="protein sequence ID" value="KAJ7548665.1"/>
    <property type="molecule type" value="Genomic_DNA"/>
</dbReference>
<dbReference type="Proteomes" id="UP001162992">
    <property type="component" value="Chromosome 7"/>
</dbReference>
<gene>
    <name evidence="1" type="ORF">O6H91_07G021600</name>
</gene>
<keyword evidence="2" id="KW-1185">Reference proteome</keyword>